<dbReference type="PANTHER" id="PTHR44520:SF2">
    <property type="entry name" value="RESPONSE REGULATOR RCP1"/>
    <property type="match status" value="1"/>
</dbReference>
<dbReference type="PROSITE" id="PS50110">
    <property type="entry name" value="RESPONSE_REGULATORY"/>
    <property type="match status" value="1"/>
</dbReference>
<evidence type="ECO:0000256" key="1">
    <source>
        <dbReference type="PROSITE-ProRule" id="PRU00169"/>
    </source>
</evidence>
<gene>
    <name evidence="3" type="ORF">K4G66_30480</name>
</gene>
<dbReference type="InterPro" id="IPR052893">
    <property type="entry name" value="TCS_response_regulator"/>
</dbReference>
<organism evidence="3">
    <name type="scientific">Roseihalotalea indica</name>
    <dbReference type="NCBI Taxonomy" id="2867963"/>
    <lineage>
        <taxon>Bacteria</taxon>
        <taxon>Pseudomonadati</taxon>
        <taxon>Bacteroidota</taxon>
        <taxon>Cytophagia</taxon>
        <taxon>Cytophagales</taxon>
        <taxon>Catalimonadaceae</taxon>
        <taxon>Roseihalotalea</taxon>
    </lineage>
</organism>
<dbReference type="PANTHER" id="PTHR44520">
    <property type="entry name" value="RESPONSE REGULATOR RCP1-RELATED"/>
    <property type="match status" value="1"/>
</dbReference>
<sequence length="140" mass="16420">MNKLKKVWVIDDDPINNIVFKKLSKFTDFSDEIIDFVNAIDALDSFQQILDRDEILPEAIFLDIRMPIVSGWDFMDRLQDIDSPKMETTTIYMLTSSSDQSDIHRAKHHSYIEDYIVKPITVDKLKEIKQRHQQSGEQSE</sequence>
<protein>
    <submittedName>
        <fullName evidence="3">Response regulator</fullName>
    </submittedName>
</protein>
<dbReference type="AlphaFoldDB" id="A0AA49GNK0"/>
<keyword evidence="1" id="KW-0597">Phosphoprotein</keyword>
<proteinExistence type="predicted"/>
<reference evidence="3" key="2">
    <citation type="journal article" date="2024" name="Antonie Van Leeuwenhoek">
        <title>Roseihalotalea indica gen. nov., sp. nov., a halophilic Bacteroidetes from mesopelagic Southwest Indian Ocean with higher carbohydrate metabolic potential.</title>
        <authorList>
            <person name="Chen B."/>
            <person name="Zhang M."/>
            <person name="Lin D."/>
            <person name="Ye J."/>
            <person name="Tang K."/>
        </authorList>
    </citation>
    <scope>NUCLEOTIDE SEQUENCE</scope>
    <source>
        <strain evidence="3">TK19036</strain>
    </source>
</reference>
<dbReference type="InterPro" id="IPR001789">
    <property type="entry name" value="Sig_transdc_resp-reg_receiver"/>
</dbReference>
<dbReference type="SMART" id="SM00448">
    <property type="entry name" value="REC"/>
    <property type="match status" value="1"/>
</dbReference>
<dbReference type="SUPFAM" id="SSF52172">
    <property type="entry name" value="CheY-like"/>
    <property type="match status" value="1"/>
</dbReference>
<evidence type="ECO:0000259" key="2">
    <source>
        <dbReference type="PROSITE" id="PS50110"/>
    </source>
</evidence>
<name>A0AA49GNK0_9BACT</name>
<dbReference type="InterPro" id="IPR011006">
    <property type="entry name" value="CheY-like_superfamily"/>
</dbReference>
<dbReference type="EMBL" id="CP120682">
    <property type="protein sequence ID" value="WKN36693.1"/>
    <property type="molecule type" value="Genomic_DNA"/>
</dbReference>
<reference evidence="3" key="1">
    <citation type="journal article" date="2023" name="Comput. Struct. Biotechnol. J.">
        <title>Discovery of a novel marine Bacteroidetes with a rich repertoire of carbohydrate-active enzymes.</title>
        <authorList>
            <person name="Chen B."/>
            <person name="Liu G."/>
            <person name="Chen Q."/>
            <person name="Wang H."/>
            <person name="Liu L."/>
            <person name="Tang K."/>
        </authorList>
    </citation>
    <scope>NUCLEOTIDE SEQUENCE</scope>
    <source>
        <strain evidence="3">TK19036</strain>
    </source>
</reference>
<evidence type="ECO:0000313" key="3">
    <source>
        <dbReference type="EMBL" id="WKN36693.1"/>
    </source>
</evidence>
<feature type="domain" description="Response regulatory" evidence="2">
    <location>
        <begin position="6"/>
        <end position="133"/>
    </location>
</feature>
<dbReference type="Pfam" id="PF00072">
    <property type="entry name" value="Response_reg"/>
    <property type="match status" value="1"/>
</dbReference>
<feature type="modified residue" description="4-aspartylphosphate" evidence="1">
    <location>
        <position position="63"/>
    </location>
</feature>
<accession>A0AA49GNK0</accession>
<dbReference type="GO" id="GO:0000160">
    <property type="term" value="P:phosphorelay signal transduction system"/>
    <property type="evidence" value="ECO:0007669"/>
    <property type="project" value="InterPro"/>
</dbReference>
<dbReference type="Gene3D" id="3.40.50.2300">
    <property type="match status" value="1"/>
</dbReference>